<protein>
    <submittedName>
        <fullName evidence="1">Uncharacterized protein</fullName>
    </submittedName>
</protein>
<proteinExistence type="predicted"/>
<evidence type="ECO:0000313" key="1">
    <source>
        <dbReference type="EMBL" id="GKS82086.1"/>
    </source>
</evidence>
<dbReference type="Proteomes" id="UP001055149">
    <property type="component" value="Unassembled WGS sequence"/>
</dbReference>
<dbReference type="EMBL" id="BQXH01000018">
    <property type="protein sequence ID" value="GKS82086.1"/>
    <property type="molecule type" value="Genomic_DNA"/>
</dbReference>
<evidence type="ECO:0000313" key="2">
    <source>
        <dbReference type="Proteomes" id="UP001055149"/>
    </source>
</evidence>
<keyword evidence="2" id="KW-1185">Reference proteome</keyword>
<comment type="caution">
    <text evidence="1">The sequence shown here is derived from an EMBL/GenBank/DDBJ whole genome shotgun (WGS) entry which is preliminary data.</text>
</comment>
<gene>
    <name evidence="1" type="ORF">LPAF129_17720</name>
</gene>
<accession>A0ABQ5JIY9</accession>
<reference evidence="1" key="1">
    <citation type="journal article" date="2022" name="Int. J. Syst. Evol. Microbiol.">
        <title>A novel species of lactic acid bacteria, Ligilactobacillus pabuli sp. nov., isolated from alfalfa silage.</title>
        <authorList>
            <person name="Tohno M."/>
            <person name="Tanizawa Y."/>
            <person name="Sawada H."/>
            <person name="Sakamoto M."/>
            <person name="Ohkuma M."/>
            <person name="Kobayashi H."/>
        </authorList>
    </citation>
    <scope>NUCLEOTIDE SEQUENCE</scope>
    <source>
        <strain evidence="1">AF129</strain>
    </source>
</reference>
<name>A0ABQ5JIY9_9LACO</name>
<organism evidence="1 2">
    <name type="scientific">Ligilactobacillus pabuli</name>
    <dbReference type="NCBI Taxonomy" id="2886039"/>
    <lineage>
        <taxon>Bacteria</taxon>
        <taxon>Bacillati</taxon>
        <taxon>Bacillota</taxon>
        <taxon>Bacilli</taxon>
        <taxon>Lactobacillales</taxon>
        <taxon>Lactobacillaceae</taxon>
        <taxon>Ligilactobacillus</taxon>
    </lineage>
</organism>
<sequence>MRDVEGLPNEDLRERISNSSVSEYYVADMLGMSFEGFEALMAQPLSPKTHAQVISILRQARSTSDPSQAKEHKNE</sequence>
<dbReference type="RefSeq" id="WP_244056326.1">
    <property type="nucleotide sequence ID" value="NZ_BQXH01000018.1"/>
</dbReference>